<keyword evidence="2 3" id="KW-0175">Coiled coil</keyword>
<keyword evidence="6" id="KW-1185">Reference proteome</keyword>
<gene>
    <name evidence="5" type="ORF">F3Y22_tig00117021pilonHSYRG00069</name>
</gene>
<dbReference type="GO" id="GO:0009904">
    <property type="term" value="P:chloroplast accumulation movement"/>
    <property type="evidence" value="ECO:0007669"/>
    <property type="project" value="TreeGrafter"/>
</dbReference>
<name>A0A6A2X182_HIBSY</name>
<evidence type="ECO:0000256" key="4">
    <source>
        <dbReference type="SAM" id="MobiDB-lite"/>
    </source>
</evidence>
<comment type="similarity">
    <text evidence="1">Belongs to the WEB family.</text>
</comment>
<evidence type="ECO:0008006" key="7">
    <source>
        <dbReference type="Google" id="ProtNLM"/>
    </source>
</evidence>
<dbReference type="PANTHER" id="PTHR32054">
    <property type="entry name" value="HEAVY CHAIN, PUTATIVE, EXPRESSED-RELATED-RELATED"/>
    <property type="match status" value="1"/>
</dbReference>
<feature type="region of interest" description="Disordered" evidence="4">
    <location>
        <begin position="1"/>
        <end position="31"/>
    </location>
</feature>
<organism evidence="5 6">
    <name type="scientific">Hibiscus syriacus</name>
    <name type="common">Rose of Sharon</name>
    <dbReference type="NCBI Taxonomy" id="106335"/>
    <lineage>
        <taxon>Eukaryota</taxon>
        <taxon>Viridiplantae</taxon>
        <taxon>Streptophyta</taxon>
        <taxon>Embryophyta</taxon>
        <taxon>Tracheophyta</taxon>
        <taxon>Spermatophyta</taxon>
        <taxon>Magnoliopsida</taxon>
        <taxon>eudicotyledons</taxon>
        <taxon>Gunneridae</taxon>
        <taxon>Pentapetalae</taxon>
        <taxon>rosids</taxon>
        <taxon>malvids</taxon>
        <taxon>Malvales</taxon>
        <taxon>Malvaceae</taxon>
        <taxon>Malvoideae</taxon>
        <taxon>Hibiscus</taxon>
    </lineage>
</organism>
<protein>
    <recommendedName>
        <fullName evidence="7">LOB domain-containing protein 15-like</fullName>
    </recommendedName>
</protein>
<sequence>MQWQQSLKAPMVGVPGTPGIRDVRSESGSENFSFCTDPSMGIRRVSLRAEIDTSPPFGSVKEAVTRFGGSGPWLPLYKFGEAYNGIEEFDIKKVEEQAAELEKDLIRQLQNEAFKCIATPTPYEHNMPSPAAIKEMNKEHYQQIPIGSSNPCPLSSPDLILMELKQAKLNLGVKVKPQVDNDSKLEQFKEMVDLDPAKTEVSRSMPVPGNEHNRPYSKAAELRWIAAKKMEEAARAAEELALIERSVLTGKKGLSSNDNASGFSLPEPEPLPRPFKVTRAEEVSCRKVIHAMHKFAEGNISKLSILRKLEEASEEVKHSKQALEEALNRVEIANRKQLDAVEALRRWIPDEEEKKRVIYNATRINHFHSPQHQHQCVPRPLHELMNKKNPTMDDEPKPVLRPTVSMRDILSRKQHVTPEECAVKRPNEGHNTEKQKVALSQMLTELREDLTFPQVHGHQKEHGDDQRQYLTQRRKFGFIHISLPMAKQNKKKPRT</sequence>
<evidence type="ECO:0000313" key="5">
    <source>
        <dbReference type="EMBL" id="KAE8655636.1"/>
    </source>
</evidence>
<dbReference type="GO" id="GO:0005829">
    <property type="term" value="C:cytosol"/>
    <property type="evidence" value="ECO:0007669"/>
    <property type="project" value="TreeGrafter"/>
</dbReference>
<comment type="caution">
    <text evidence="5">The sequence shown here is derived from an EMBL/GenBank/DDBJ whole genome shotgun (WGS) entry which is preliminary data.</text>
</comment>
<dbReference type="Pfam" id="PF05701">
    <property type="entry name" value="WEMBL"/>
    <property type="match status" value="1"/>
</dbReference>
<dbReference type="EMBL" id="VEPZ02001776">
    <property type="protein sequence ID" value="KAE8655636.1"/>
    <property type="molecule type" value="Genomic_DNA"/>
</dbReference>
<dbReference type="PANTHER" id="PTHR32054:SF48">
    <property type="entry name" value="WEB FAMILY PROTEIN"/>
    <property type="match status" value="1"/>
</dbReference>
<dbReference type="AlphaFoldDB" id="A0A6A2X182"/>
<dbReference type="GO" id="GO:0009903">
    <property type="term" value="P:chloroplast avoidance movement"/>
    <property type="evidence" value="ECO:0007669"/>
    <property type="project" value="TreeGrafter"/>
</dbReference>
<evidence type="ECO:0000256" key="1">
    <source>
        <dbReference type="ARBA" id="ARBA00005485"/>
    </source>
</evidence>
<accession>A0A6A2X182</accession>
<feature type="coiled-coil region" evidence="3">
    <location>
        <begin position="306"/>
        <end position="340"/>
    </location>
</feature>
<dbReference type="InterPro" id="IPR008545">
    <property type="entry name" value="Web"/>
</dbReference>
<reference evidence="5" key="1">
    <citation type="submission" date="2019-09" db="EMBL/GenBank/DDBJ databases">
        <title>Draft genome information of white flower Hibiscus syriacus.</title>
        <authorList>
            <person name="Kim Y.-M."/>
        </authorList>
    </citation>
    <scope>NUCLEOTIDE SEQUENCE [LARGE SCALE GENOMIC DNA]</scope>
    <source>
        <strain evidence="5">YM2019G1</strain>
    </source>
</reference>
<proteinExistence type="inferred from homology"/>
<dbReference type="Proteomes" id="UP000436088">
    <property type="component" value="Unassembled WGS sequence"/>
</dbReference>
<evidence type="ECO:0000256" key="2">
    <source>
        <dbReference type="ARBA" id="ARBA00023054"/>
    </source>
</evidence>
<evidence type="ECO:0000256" key="3">
    <source>
        <dbReference type="SAM" id="Coils"/>
    </source>
</evidence>
<evidence type="ECO:0000313" key="6">
    <source>
        <dbReference type="Proteomes" id="UP000436088"/>
    </source>
</evidence>